<dbReference type="Pfam" id="PF22640">
    <property type="entry name" value="ManC_GMP_beta-helix"/>
    <property type="match status" value="1"/>
</dbReference>
<comment type="catalytic activity">
    <reaction evidence="17">
        <text>alpha-D-mannose 1-phosphate + GTP + H(+) = GDP-alpha-D-mannose + diphosphate</text>
        <dbReference type="Rhea" id="RHEA:15229"/>
        <dbReference type="ChEBI" id="CHEBI:15378"/>
        <dbReference type="ChEBI" id="CHEBI:33019"/>
        <dbReference type="ChEBI" id="CHEBI:37565"/>
        <dbReference type="ChEBI" id="CHEBI:57527"/>
        <dbReference type="ChEBI" id="CHEBI:58409"/>
        <dbReference type="EC" id="2.7.7.13"/>
    </reaction>
</comment>
<comment type="function">
    <text evidence="18">Produces a precursor for alginate polymerization. The alginate layer provides a protective barrier against host immune defenses and antibiotics.</text>
</comment>
<dbReference type="InterPro" id="IPR014710">
    <property type="entry name" value="RmlC-like_jellyroll"/>
</dbReference>
<keyword evidence="9 24" id="KW-0808">Transferase</keyword>
<comment type="pathway">
    <text evidence="3">Nucleotide-sugar biosynthesis; GDP-alpha-D-mannose biosynthesis; alpha-D-mannose 1-phosphate from D-fructose 6-phosphate: step 1/2.</text>
</comment>
<dbReference type="GO" id="GO:0042121">
    <property type="term" value="P:alginic acid biosynthetic process"/>
    <property type="evidence" value="ECO:0007669"/>
    <property type="project" value="UniProtKB-KW"/>
</dbReference>
<dbReference type="SUPFAM" id="SSF51182">
    <property type="entry name" value="RmlC-like cupins"/>
    <property type="match status" value="1"/>
</dbReference>
<dbReference type="InterPro" id="IPR001538">
    <property type="entry name" value="Man6P_isomerase-2_C"/>
</dbReference>
<dbReference type="InterPro" id="IPR006375">
    <property type="entry name" value="Man1P_GuaTrfase/Man6P_Isoase"/>
</dbReference>
<dbReference type="EMBL" id="FNIJ01000002">
    <property type="protein sequence ID" value="SDN37735.1"/>
    <property type="molecule type" value="Genomic_DNA"/>
</dbReference>
<dbReference type="InterPro" id="IPR051161">
    <property type="entry name" value="Mannose-6P_isomerase_type2"/>
</dbReference>
<dbReference type="InterPro" id="IPR029044">
    <property type="entry name" value="Nucleotide-diphossugar_trans"/>
</dbReference>
<evidence type="ECO:0000256" key="5">
    <source>
        <dbReference type="ARBA" id="ARBA00006115"/>
    </source>
</evidence>
<organism evidence="24 25">
    <name type="scientific">Pseudomonas jinjuensis</name>
    <dbReference type="NCBI Taxonomy" id="198616"/>
    <lineage>
        <taxon>Bacteria</taxon>
        <taxon>Pseudomonadati</taxon>
        <taxon>Pseudomonadota</taxon>
        <taxon>Gammaproteobacteria</taxon>
        <taxon>Pseudomonadales</taxon>
        <taxon>Pseudomonadaceae</taxon>
        <taxon>Pseudomonas</taxon>
    </lineage>
</organism>
<dbReference type="PANTHER" id="PTHR46390">
    <property type="entry name" value="MANNOSE-1-PHOSPHATE GUANYLYLTRANSFERASE"/>
    <property type="match status" value="1"/>
</dbReference>
<evidence type="ECO:0000256" key="18">
    <source>
        <dbReference type="ARBA" id="ARBA00057590"/>
    </source>
</evidence>
<comment type="catalytic activity">
    <reaction evidence="1">
        <text>D-mannose 6-phosphate = D-fructose 6-phosphate</text>
        <dbReference type="Rhea" id="RHEA:12356"/>
        <dbReference type="ChEBI" id="CHEBI:58735"/>
        <dbReference type="ChEBI" id="CHEBI:61527"/>
        <dbReference type="EC" id="5.3.1.8"/>
    </reaction>
</comment>
<comment type="subunit">
    <text evidence="6">Monomer.</text>
</comment>
<comment type="cofactor">
    <cofactor evidence="2">
        <name>Co(2+)</name>
        <dbReference type="ChEBI" id="CHEBI:48828"/>
    </cofactor>
</comment>
<keyword evidence="15" id="KW-0511">Multifunctional enzyme</keyword>
<keyword evidence="11" id="KW-0547">Nucleotide-binding</keyword>
<evidence type="ECO:0000256" key="17">
    <source>
        <dbReference type="ARBA" id="ARBA00047343"/>
    </source>
</evidence>
<keyword evidence="14" id="KW-0413">Isomerase</keyword>
<evidence type="ECO:0000256" key="20">
    <source>
        <dbReference type="RuleBase" id="RU004190"/>
    </source>
</evidence>
<dbReference type="STRING" id="198616.SAMN05216193_102404"/>
<keyword evidence="13" id="KW-0342">GTP-binding</keyword>
<keyword evidence="25" id="KW-1185">Reference proteome</keyword>
<dbReference type="SUPFAM" id="SSF53448">
    <property type="entry name" value="Nucleotide-diphospho-sugar transferases"/>
    <property type="match status" value="1"/>
</dbReference>
<dbReference type="InterPro" id="IPR054566">
    <property type="entry name" value="ManC/GMP-like_b-helix"/>
</dbReference>
<evidence type="ECO:0000256" key="15">
    <source>
        <dbReference type="ARBA" id="ARBA00023268"/>
    </source>
</evidence>
<dbReference type="Gene3D" id="2.60.120.10">
    <property type="entry name" value="Jelly Rolls"/>
    <property type="match status" value="1"/>
</dbReference>
<dbReference type="InterPro" id="IPR011051">
    <property type="entry name" value="RmlC_Cupin_sf"/>
</dbReference>
<accession>A0A1H0AWG4</accession>
<evidence type="ECO:0000256" key="12">
    <source>
        <dbReference type="ARBA" id="ARBA00022841"/>
    </source>
</evidence>
<dbReference type="Pfam" id="PF00483">
    <property type="entry name" value="NTP_transferase"/>
    <property type="match status" value="1"/>
</dbReference>
<dbReference type="GO" id="GO:0004476">
    <property type="term" value="F:mannose-6-phosphate isomerase activity"/>
    <property type="evidence" value="ECO:0007669"/>
    <property type="project" value="UniProtKB-EC"/>
</dbReference>
<proteinExistence type="inferred from homology"/>
<reference evidence="25" key="1">
    <citation type="submission" date="2016-10" db="EMBL/GenBank/DDBJ databases">
        <authorList>
            <person name="Varghese N."/>
            <person name="Submissions S."/>
        </authorList>
    </citation>
    <scope>NUCLEOTIDE SEQUENCE [LARGE SCALE GENOMIC DNA]</scope>
    <source>
        <strain evidence="25">JCM 21621</strain>
    </source>
</reference>
<evidence type="ECO:0000256" key="19">
    <source>
        <dbReference type="ARBA" id="ARBA00067387"/>
    </source>
</evidence>
<sequence>MKITPIVLAGGSGSRLWPLSRQLNPKQFLPLANSDLSMLQSTIHRLQGLDTSLPYLICNEQHRFLAAEQLRQLGMEQANILLEPAGRNTAPAIALAALQACSESRDPILLVLAADHLIQDVASFHSSIRTALPLVAEGKLVTFGIVPSHPETGYGYIEKGESVGDGGFRVSRFVEKPNLITAQEYLASGSHYWNSGMFMFRASRYLEELGRFRPDILDACQKALAGGTQDMHFTRVEPTAFLACPEDSIDYAVMEKTSDAVMVPLNAGWSDIGSWSALWDVSRKNAEGNVFKGDVIDQQSRNTYVHADSRLVATVGLEDLVIVETKDAVLVAHKNQVQDVKKIVERLKNEARSEHLNHREVYRPWGVYDSIDNGHRYQVKRITVQPGAKLSVQMHHHRAEHWIVVSGTAQVTNGDETYLVTENQSTYIPIGQIHALENPGKIPLELIEVQSGSYLGEDDIVRFDDRYGRA</sequence>
<dbReference type="InterPro" id="IPR005835">
    <property type="entry name" value="NTP_transferase_dom"/>
</dbReference>
<evidence type="ECO:0000256" key="4">
    <source>
        <dbReference type="ARBA" id="ARBA00004823"/>
    </source>
</evidence>
<dbReference type="RefSeq" id="WP_084315267.1">
    <property type="nucleotide sequence ID" value="NZ_FNIJ01000002.1"/>
</dbReference>
<dbReference type="CDD" id="cd02213">
    <property type="entry name" value="cupin_PMI_typeII_C"/>
    <property type="match status" value="1"/>
</dbReference>
<dbReference type="CDD" id="cd02509">
    <property type="entry name" value="GDP-M1P_Guanylyltransferase"/>
    <property type="match status" value="1"/>
</dbReference>
<dbReference type="Proteomes" id="UP000242957">
    <property type="component" value="Unassembled WGS sequence"/>
</dbReference>
<dbReference type="GO" id="GO:0004475">
    <property type="term" value="F:mannose-1-phosphate guanylyltransferase (GTP) activity"/>
    <property type="evidence" value="ECO:0007669"/>
    <property type="project" value="UniProtKB-EC"/>
</dbReference>
<dbReference type="FunFam" id="2.60.120.10:FF:000032">
    <property type="entry name" value="Mannose-1-phosphate guanylyltransferase/mannose-6-phosphate isomerase"/>
    <property type="match status" value="1"/>
</dbReference>
<dbReference type="OrthoDB" id="9806359at2"/>
<dbReference type="AlphaFoldDB" id="A0A1H0AWG4"/>
<dbReference type="EC" id="5.3.1.8" evidence="7"/>
<keyword evidence="12" id="KW-0016">Alginate biosynthesis</keyword>
<name>A0A1H0AWG4_9PSED</name>
<evidence type="ECO:0000259" key="21">
    <source>
        <dbReference type="Pfam" id="PF00483"/>
    </source>
</evidence>
<comment type="similarity">
    <text evidence="5 20">Belongs to the mannose-6-phosphate isomerase type 2 family.</text>
</comment>
<gene>
    <name evidence="24" type="ORF">SAMN05216193_102404</name>
</gene>
<dbReference type="EC" id="2.7.7.13" evidence="8"/>
<evidence type="ECO:0000256" key="10">
    <source>
        <dbReference type="ARBA" id="ARBA00022695"/>
    </source>
</evidence>
<evidence type="ECO:0000259" key="22">
    <source>
        <dbReference type="Pfam" id="PF01050"/>
    </source>
</evidence>
<evidence type="ECO:0000256" key="13">
    <source>
        <dbReference type="ARBA" id="ARBA00023134"/>
    </source>
</evidence>
<evidence type="ECO:0000256" key="3">
    <source>
        <dbReference type="ARBA" id="ARBA00004666"/>
    </source>
</evidence>
<dbReference type="PANTHER" id="PTHR46390:SF1">
    <property type="entry name" value="MANNOSE-1-PHOSPHATE GUANYLYLTRANSFERASE"/>
    <property type="match status" value="1"/>
</dbReference>
<dbReference type="Gene3D" id="3.90.550.10">
    <property type="entry name" value="Spore Coat Polysaccharide Biosynthesis Protein SpsA, Chain A"/>
    <property type="match status" value="1"/>
</dbReference>
<feature type="domain" description="Mannose-6-phosphate isomerase type II C-terminal" evidence="22">
    <location>
        <begin position="351"/>
        <end position="465"/>
    </location>
</feature>
<feature type="domain" description="Nucleotidyl transferase" evidence="21">
    <location>
        <begin position="5"/>
        <end position="286"/>
    </location>
</feature>
<evidence type="ECO:0000256" key="2">
    <source>
        <dbReference type="ARBA" id="ARBA00001941"/>
    </source>
</evidence>
<evidence type="ECO:0000256" key="16">
    <source>
        <dbReference type="ARBA" id="ARBA00023285"/>
    </source>
</evidence>
<evidence type="ECO:0000313" key="24">
    <source>
        <dbReference type="EMBL" id="SDN37735.1"/>
    </source>
</evidence>
<protein>
    <recommendedName>
        <fullName evidence="19">Alginate biosynthesis protein AlgA</fullName>
        <ecNumber evidence="8">2.7.7.13</ecNumber>
        <ecNumber evidence="7">5.3.1.8</ecNumber>
    </recommendedName>
</protein>
<evidence type="ECO:0000256" key="1">
    <source>
        <dbReference type="ARBA" id="ARBA00000757"/>
    </source>
</evidence>
<keyword evidence="16" id="KW-0170">Cobalt</keyword>
<evidence type="ECO:0000259" key="23">
    <source>
        <dbReference type="Pfam" id="PF22640"/>
    </source>
</evidence>
<dbReference type="GO" id="GO:0005525">
    <property type="term" value="F:GTP binding"/>
    <property type="evidence" value="ECO:0007669"/>
    <property type="project" value="UniProtKB-KW"/>
</dbReference>
<dbReference type="NCBIfam" id="TIGR01479">
    <property type="entry name" value="GMP_PMI"/>
    <property type="match status" value="1"/>
</dbReference>
<keyword evidence="10 24" id="KW-0548">Nucleotidyltransferase</keyword>
<dbReference type="GO" id="GO:0009298">
    <property type="term" value="P:GDP-mannose biosynthetic process"/>
    <property type="evidence" value="ECO:0007669"/>
    <property type="project" value="UniProtKB-UniPathway"/>
</dbReference>
<dbReference type="UniPathway" id="UPA00126">
    <property type="reaction ID" value="UER00930"/>
</dbReference>
<evidence type="ECO:0000256" key="9">
    <source>
        <dbReference type="ARBA" id="ARBA00022679"/>
    </source>
</evidence>
<evidence type="ECO:0000256" key="6">
    <source>
        <dbReference type="ARBA" id="ARBA00011245"/>
    </source>
</evidence>
<evidence type="ECO:0000256" key="8">
    <source>
        <dbReference type="ARBA" id="ARBA00012387"/>
    </source>
</evidence>
<feature type="domain" description="MannoseP isomerase/GMP-like beta-helix" evidence="23">
    <location>
        <begin position="294"/>
        <end position="347"/>
    </location>
</feature>
<dbReference type="FunFam" id="3.90.550.10:FF:000046">
    <property type="entry name" value="Mannose-1-phosphate guanylyltransferase (GDP)"/>
    <property type="match status" value="1"/>
</dbReference>
<evidence type="ECO:0000256" key="11">
    <source>
        <dbReference type="ARBA" id="ARBA00022741"/>
    </source>
</evidence>
<evidence type="ECO:0000256" key="14">
    <source>
        <dbReference type="ARBA" id="ARBA00023235"/>
    </source>
</evidence>
<comment type="pathway">
    <text evidence="4">Nucleotide-sugar biosynthesis; GDP-alpha-D-mannose biosynthesis; GDP-alpha-D-mannose from alpha-D-mannose 1-phosphate (GTP route): step 1/1.</text>
</comment>
<dbReference type="Pfam" id="PF01050">
    <property type="entry name" value="MannoseP_isomer"/>
    <property type="match status" value="1"/>
</dbReference>
<evidence type="ECO:0000256" key="7">
    <source>
        <dbReference type="ARBA" id="ARBA00011956"/>
    </source>
</evidence>
<dbReference type="InterPro" id="IPR049577">
    <property type="entry name" value="GMPP_N"/>
</dbReference>
<evidence type="ECO:0000313" key="25">
    <source>
        <dbReference type="Proteomes" id="UP000242957"/>
    </source>
</evidence>